<dbReference type="GO" id="GO:0005975">
    <property type="term" value="P:carbohydrate metabolic process"/>
    <property type="evidence" value="ECO:0007669"/>
    <property type="project" value="InterPro"/>
</dbReference>
<evidence type="ECO:0008006" key="3">
    <source>
        <dbReference type="Google" id="ProtNLM"/>
    </source>
</evidence>
<dbReference type="Pfam" id="PF10096">
    <property type="entry name" value="DUF2334"/>
    <property type="match status" value="1"/>
</dbReference>
<dbReference type="RefSeq" id="WP_074755265.1">
    <property type="nucleotide sequence ID" value="NZ_FOGJ01000007.1"/>
</dbReference>
<dbReference type="eggNOG" id="COG3233">
    <property type="taxonomic scope" value="Bacteria"/>
</dbReference>
<gene>
    <name evidence="1" type="ORF">SAMN04487884_10764</name>
</gene>
<dbReference type="AlphaFoldDB" id="A0A1H9Q7W5"/>
<dbReference type="SUPFAM" id="SSF88713">
    <property type="entry name" value="Glycoside hydrolase/deacetylase"/>
    <property type="match status" value="1"/>
</dbReference>
<evidence type="ECO:0000313" key="2">
    <source>
        <dbReference type="Proteomes" id="UP000182584"/>
    </source>
</evidence>
<dbReference type="OrthoDB" id="9792651at2"/>
<organism evidence="1 2">
    <name type="scientific">Butyrivibrio fibrisolvens</name>
    <dbReference type="NCBI Taxonomy" id="831"/>
    <lineage>
        <taxon>Bacteria</taxon>
        <taxon>Bacillati</taxon>
        <taxon>Bacillota</taxon>
        <taxon>Clostridia</taxon>
        <taxon>Lachnospirales</taxon>
        <taxon>Lachnospiraceae</taxon>
        <taxon>Butyrivibrio</taxon>
    </lineage>
</organism>
<proteinExistence type="predicted"/>
<name>A0A1H9Q7W5_BUTFI</name>
<dbReference type="Proteomes" id="UP000182584">
    <property type="component" value="Unassembled WGS sequence"/>
</dbReference>
<dbReference type="InterPro" id="IPR011330">
    <property type="entry name" value="Glyco_hydro/deAcase_b/a-brl"/>
</dbReference>
<accession>A0A1H9Q7W5</accession>
<dbReference type="Gene3D" id="3.20.20.370">
    <property type="entry name" value="Glycoside hydrolase/deacetylase"/>
    <property type="match status" value="1"/>
</dbReference>
<protein>
    <recommendedName>
        <fullName evidence="3">Polysaccharide deacetylase</fullName>
    </recommendedName>
</protein>
<dbReference type="InterPro" id="IPR018763">
    <property type="entry name" value="DUF2334"/>
</dbReference>
<dbReference type="EMBL" id="FOGJ01000007">
    <property type="protein sequence ID" value="SER56544.1"/>
    <property type="molecule type" value="Genomic_DNA"/>
</dbReference>
<sequence length="261" mass="30547">MKIAIRIDDITPDMNWSNFERFKSLLDKYNIKALLGIVPENRDPKLMINLPKRDFWEYIKDLEKDGWTLAMHGYHHEYTTHDGGLLPLNRNSEFAGLPFDKQDRMIRSGKIILEKNGITTDIFMAPSHSYDMNTIKALKKNGFTGITDGFGNAPYMWEDMVFYPISFKKSQTLKSKEDGCVTFVVHTNTMTDRDFEAYEKLLATREIVSYSEMLKLKPVKATETDRFKEKLMATTKFHLRETLRISSNIKRYIKKRVLKNH</sequence>
<reference evidence="1 2" key="1">
    <citation type="submission" date="2016-10" db="EMBL/GenBank/DDBJ databases">
        <authorList>
            <person name="de Groot N.N."/>
        </authorList>
    </citation>
    <scope>NUCLEOTIDE SEQUENCE [LARGE SCALE GENOMIC DNA]</scope>
    <source>
        <strain evidence="1 2">AR40</strain>
    </source>
</reference>
<evidence type="ECO:0000313" key="1">
    <source>
        <dbReference type="EMBL" id="SER56544.1"/>
    </source>
</evidence>